<evidence type="ECO:0000313" key="1">
    <source>
        <dbReference type="EMBL" id="MQO08963.1"/>
    </source>
</evidence>
<evidence type="ECO:0000313" key="2">
    <source>
        <dbReference type="Proteomes" id="UP000405805"/>
    </source>
</evidence>
<comment type="caution">
    <text evidence="1">The sequence shown here is derived from an EMBL/GenBank/DDBJ whole genome shotgun (WGS) entry which is preliminary data.</text>
</comment>
<accession>A0A5P0WMP7</accession>
<proteinExistence type="predicted"/>
<dbReference type="Proteomes" id="UP000405805">
    <property type="component" value="Unassembled WGS sequence"/>
</dbReference>
<dbReference type="RefSeq" id="WP_153084240.1">
    <property type="nucleotide sequence ID" value="NZ_VZBH01000067.1"/>
</dbReference>
<sequence length="163" mass="18820">MDENTIRLIEKEGAEALLDTGLSVPLKELHLPFCKKSIHLRVTMRRPTLAGQIRIAREWLAMGVTSEEMWHFSKEEEMKFLVDHGKKISRMIAYTLCRGWISRHLFVGLTAWVVRNWMENKYLVSVIKKFVGLMGTDSFTDIIKSAEAVNPMKLRKSQKKKGS</sequence>
<organism evidence="1 2">
    <name type="scientific">Segatella copri</name>
    <dbReference type="NCBI Taxonomy" id="165179"/>
    <lineage>
        <taxon>Bacteria</taxon>
        <taxon>Pseudomonadati</taxon>
        <taxon>Bacteroidota</taxon>
        <taxon>Bacteroidia</taxon>
        <taxon>Bacteroidales</taxon>
        <taxon>Prevotellaceae</taxon>
        <taxon>Segatella</taxon>
    </lineage>
</organism>
<name>A0A5P0WMP7_9BACT</name>
<protein>
    <submittedName>
        <fullName evidence="1">Uncharacterized protein</fullName>
    </submittedName>
</protein>
<dbReference type="EMBL" id="VZBP01000055">
    <property type="protein sequence ID" value="MQO08963.1"/>
    <property type="molecule type" value="Genomic_DNA"/>
</dbReference>
<reference evidence="2" key="1">
    <citation type="submission" date="2019-09" db="EMBL/GenBank/DDBJ databases">
        <title>Distinct polysaccharide growth profiles of human intestinal Prevotella copri isolates.</title>
        <authorList>
            <person name="Fehlner-Peach H."/>
            <person name="Magnabosco C."/>
            <person name="Raghavan V."/>
            <person name="Scher J.U."/>
            <person name="Tett A."/>
            <person name="Cox L.M."/>
            <person name="Gottsegen C."/>
            <person name="Watters A."/>
            <person name="Wiltshire- Gordon J.D."/>
            <person name="Segata N."/>
            <person name="Bonneau R."/>
            <person name="Littman D.R."/>
        </authorList>
    </citation>
    <scope>NUCLEOTIDE SEQUENCE [LARGE SCALE GENOMIC DNA]</scope>
    <source>
        <strain evidence="2">iA624</strain>
    </source>
</reference>
<gene>
    <name evidence="1" type="ORF">F7D57_04350</name>
</gene>
<dbReference type="AlphaFoldDB" id="A0A5P0WMP7"/>